<name>A0A0D1Z070_9EURO</name>
<gene>
    <name evidence="13" type="ORF">PV08_01530</name>
</gene>
<comment type="subcellular location">
    <subcellularLocation>
        <location evidence="1">Mitochondrion outer membrane</location>
        <topology evidence="1">Single-pass membrane protein</topology>
    </subcellularLocation>
</comment>
<dbReference type="InterPro" id="IPR005683">
    <property type="entry name" value="Tom22"/>
</dbReference>
<feature type="compositionally biased region" description="Acidic residues" evidence="12">
    <location>
        <begin position="26"/>
        <end position="49"/>
    </location>
</feature>
<keyword evidence="8" id="KW-0811">Translocation</keyword>
<evidence type="ECO:0000256" key="11">
    <source>
        <dbReference type="ARBA" id="ARBA00023170"/>
    </source>
</evidence>
<dbReference type="VEuPathDB" id="FungiDB:PV08_01530"/>
<keyword evidence="4" id="KW-0812">Transmembrane</keyword>
<dbReference type="GO" id="GO:0006886">
    <property type="term" value="P:intracellular protein transport"/>
    <property type="evidence" value="ECO:0007669"/>
    <property type="project" value="InterPro"/>
</dbReference>
<reference evidence="13 14" key="1">
    <citation type="submission" date="2015-01" db="EMBL/GenBank/DDBJ databases">
        <title>The Genome Sequence of Exophiala spinifera CBS89968.</title>
        <authorList>
            <consortium name="The Broad Institute Genomics Platform"/>
            <person name="Cuomo C."/>
            <person name="de Hoog S."/>
            <person name="Gorbushina A."/>
            <person name="Stielow B."/>
            <person name="Teixiera M."/>
            <person name="Abouelleil A."/>
            <person name="Chapman S.B."/>
            <person name="Priest M."/>
            <person name="Young S.K."/>
            <person name="Wortman J."/>
            <person name="Nusbaum C."/>
            <person name="Birren B."/>
        </authorList>
    </citation>
    <scope>NUCLEOTIDE SEQUENCE [LARGE SCALE GENOMIC DNA]</scope>
    <source>
        <strain evidence="13 14">CBS 89968</strain>
    </source>
</reference>
<dbReference type="STRING" id="91928.A0A0D1Z070"/>
<dbReference type="Pfam" id="PF04281">
    <property type="entry name" value="Tom22"/>
    <property type="match status" value="1"/>
</dbReference>
<keyword evidence="11" id="KW-0675">Receptor</keyword>
<evidence type="ECO:0000256" key="5">
    <source>
        <dbReference type="ARBA" id="ARBA00022787"/>
    </source>
</evidence>
<dbReference type="EMBL" id="KN847492">
    <property type="protein sequence ID" value="KIW20951.1"/>
    <property type="molecule type" value="Genomic_DNA"/>
</dbReference>
<evidence type="ECO:0000256" key="2">
    <source>
        <dbReference type="ARBA" id="ARBA00009874"/>
    </source>
</evidence>
<dbReference type="GO" id="GO:0005741">
    <property type="term" value="C:mitochondrial outer membrane"/>
    <property type="evidence" value="ECO:0007669"/>
    <property type="project" value="UniProtKB-SubCell"/>
</dbReference>
<feature type="region of interest" description="Disordered" evidence="12">
    <location>
        <begin position="1"/>
        <end position="49"/>
    </location>
</feature>
<evidence type="ECO:0000256" key="12">
    <source>
        <dbReference type="SAM" id="MobiDB-lite"/>
    </source>
</evidence>
<dbReference type="HOGENOM" id="CLU_094333_1_0_1"/>
<evidence type="ECO:0000256" key="4">
    <source>
        <dbReference type="ARBA" id="ARBA00022692"/>
    </source>
</evidence>
<keyword evidence="14" id="KW-1185">Reference proteome</keyword>
<feature type="region of interest" description="Disordered" evidence="12">
    <location>
        <begin position="129"/>
        <end position="150"/>
    </location>
</feature>
<dbReference type="CDD" id="cd22884">
    <property type="entry name" value="TOM22"/>
    <property type="match status" value="1"/>
</dbReference>
<evidence type="ECO:0000256" key="3">
    <source>
        <dbReference type="ARBA" id="ARBA00022448"/>
    </source>
</evidence>
<keyword evidence="6" id="KW-0653">Protein transport</keyword>
<keyword evidence="7" id="KW-1133">Transmembrane helix</keyword>
<keyword evidence="10" id="KW-0472">Membrane</keyword>
<dbReference type="AlphaFoldDB" id="A0A0D1Z070"/>
<evidence type="ECO:0000313" key="14">
    <source>
        <dbReference type="Proteomes" id="UP000053328"/>
    </source>
</evidence>
<dbReference type="RefSeq" id="XP_016241167.1">
    <property type="nucleotide sequence ID" value="XM_016375891.1"/>
</dbReference>
<dbReference type="OrthoDB" id="10016939at2759"/>
<evidence type="ECO:0000256" key="9">
    <source>
        <dbReference type="ARBA" id="ARBA00023128"/>
    </source>
</evidence>
<dbReference type="PANTHER" id="PTHR12504">
    <property type="entry name" value="MITOCHONDRIAL IMPORT RECEPTOR SUBUNIT TOM22"/>
    <property type="match status" value="1"/>
</dbReference>
<dbReference type="Proteomes" id="UP000053328">
    <property type="component" value="Unassembled WGS sequence"/>
</dbReference>
<sequence>MVRLEELEDEHFINKPDSTSDGALLVDDDEDYTDTDSEISSDAGSEPDLDESLLDRLSALRDIVPPKTRAKISSVTSTLYNATSTTVTYSGKGLWVLATSILLLGIPYALALGDEQQFIEEEKQRQMMAEGAQGLIQSGEPGQEQARPAL</sequence>
<comment type="similarity">
    <text evidence="2">Belongs to the Tom22 family.</text>
</comment>
<evidence type="ECO:0008006" key="15">
    <source>
        <dbReference type="Google" id="ProtNLM"/>
    </source>
</evidence>
<keyword evidence="3" id="KW-0813">Transport</keyword>
<protein>
    <recommendedName>
        <fullName evidence="15">Mitochondrial import receptor subunit tom22</fullName>
    </recommendedName>
</protein>
<keyword evidence="9" id="KW-0496">Mitochondrion</keyword>
<evidence type="ECO:0000256" key="6">
    <source>
        <dbReference type="ARBA" id="ARBA00022927"/>
    </source>
</evidence>
<evidence type="ECO:0000256" key="10">
    <source>
        <dbReference type="ARBA" id="ARBA00023136"/>
    </source>
</evidence>
<evidence type="ECO:0000313" key="13">
    <source>
        <dbReference type="EMBL" id="KIW20951.1"/>
    </source>
</evidence>
<dbReference type="GeneID" id="27328613"/>
<evidence type="ECO:0000256" key="8">
    <source>
        <dbReference type="ARBA" id="ARBA00023010"/>
    </source>
</evidence>
<proteinExistence type="inferred from homology"/>
<organism evidence="13 14">
    <name type="scientific">Exophiala spinifera</name>
    <dbReference type="NCBI Taxonomy" id="91928"/>
    <lineage>
        <taxon>Eukaryota</taxon>
        <taxon>Fungi</taxon>
        <taxon>Dikarya</taxon>
        <taxon>Ascomycota</taxon>
        <taxon>Pezizomycotina</taxon>
        <taxon>Eurotiomycetes</taxon>
        <taxon>Chaetothyriomycetidae</taxon>
        <taxon>Chaetothyriales</taxon>
        <taxon>Herpotrichiellaceae</taxon>
        <taxon>Exophiala</taxon>
    </lineage>
</organism>
<evidence type="ECO:0000256" key="7">
    <source>
        <dbReference type="ARBA" id="ARBA00022989"/>
    </source>
</evidence>
<evidence type="ECO:0000256" key="1">
    <source>
        <dbReference type="ARBA" id="ARBA00004572"/>
    </source>
</evidence>
<accession>A0A0D1Z070</accession>
<dbReference type="PANTHER" id="PTHR12504:SF0">
    <property type="entry name" value="MITOCHONDRIAL IMPORT RECEPTOR SUBUNIT TOM22 HOMOLOG"/>
    <property type="match status" value="1"/>
</dbReference>
<keyword evidence="5" id="KW-1000">Mitochondrion outer membrane</keyword>